<keyword evidence="7" id="KW-1185">Reference proteome</keyword>
<dbReference type="GO" id="GO:0003824">
    <property type="term" value="F:catalytic activity"/>
    <property type="evidence" value="ECO:0007669"/>
    <property type="project" value="InterPro"/>
</dbReference>
<protein>
    <recommendedName>
        <fullName evidence="5">HpcH/HpaI aldolase/citrate lyase domain-containing protein</fullName>
    </recommendedName>
</protein>
<comment type="similarity">
    <text evidence="2">Belongs to the HpcH/HpaI aldolase family.</text>
</comment>
<gene>
    <name evidence="6" type="ORF">HUO12_08105</name>
</gene>
<comment type="caution">
    <text evidence="6">The sequence shown here is derived from an EMBL/GenBank/DDBJ whole genome shotgun (WGS) entry which is preliminary data.</text>
</comment>
<dbReference type="Proteomes" id="UP000546031">
    <property type="component" value="Unassembled WGS sequence"/>
</dbReference>
<accession>A0A850HCS9</accession>
<dbReference type="GO" id="GO:0000287">
    <property type="term" value="F:magnesium ion binding"/>
    <property type="evidence" value="ECO:0007669"/>
    <property type="project" value="TreeGrafter"/>
</dbReference>
<dbReference type="EMBL" id="JABWTA010000001">
    <property type="protein sequence ID" value="NVE94861.1"/>
    <property type="molecule type" value="Genomic_DNA"/>
</dbReference>
<evidence type="ECO:0000313" key="7">
    <source>
        <dbReference type="Proteomes" id="UP000546031"/>
    </source>
</evidence>
<evidence type="ECO:0000313" key="6">
    <source>
        <dbReference type="EMBL" id="NVE94861.1"/>
    </source>
</evidence>
<dbReference type="RefSeq" id="WP_176273093.1">
    <property type="nucleotide sequence ID" value="NZ_JABWTA010000001.1"/>
</dbReference>
<organism evidence="6 7">
    <name type="scientific">Altererythrobacter lutimaris</name>
    <dbReference type="NCBI Taxonomy" id="2743979"/>
    <lineage>
        <taxon>Bacteria</taxon>
        <taxon>Pseudomonadati</taxon>
        <taxon>Pseudomonadota</taxon>
        <taxon>Alphaproteobacteria</taxon>
        <taxon>Sphingomonadales</taxon>
        <taxon>Erythrobacteraceae</taxon>
        <taxon>Altererythrobacter</taxon>
    </lineage>
</organism>
<evidence type="ECO:0000256" key="3">
    <source>
        <dbReference type="ARBA" id="ARBA00022723"/>
    </source>
</evidence>
<dbReference type="InterPro" id="IPR015813">
    <property type="entry name" value="Pyrv/PenolPyrv_kinase-like_dom"/>
</dbReference>
<keyword evidence="3" id="KW-0479">Metal-binding</keyword>
<evidence type="ECO:0000256" key="4">
    <source>
        <dbReference type="ARBA" id="ARBA00022842"/>
    </source>
</evidence>
<dbReference type="InterPro" id="IPR011206">
    <property type="entry name" value="Citrate_lyase_beta/mcl1/mcl2"/>
</dbReference>
<dbReference type="SUPFAM" id="SSF51621">
    <property type="entry name" value="Phosphoenolpyruvate/pyruvate domain"/>
    <property type="match status" value="1"/>
</dbReference>
<evidence type="ECO:0000256" key="1">
    <source>
        <dbReference type="ARBA" id="ARBA00001946"/>
    </source>
</evidence>
<dbReference type="PANTHER" id="PTHR32308">
    <property type="entry name" value="LYASE BETA SUBUNIT, PUTATIVE (AFU_ORTHOLOGUE AFUA_4G13030)-RELATED"/>
    <property type="match status" value="1"/>
</dbReference>
<dbReference type="PANTHER" id="PTHR32308:SF10">
    <property type="entry name" value="CITRATE LYASE SUBUNIT BETA"/>
    <property type="match status" value="1"/>
</dbReference>
<proteinExistence type="inferred from homology"/>
<reference evidence="6 7" key="1">
    <citation type="submission" date="2020-06" db="EMBL/GenBank/DDBJ databases">
        <title>Altererythrobacter lutimaris sp. nov., a marine bacterium isolated from a tidal flat.</title>
        <authorList>
            <person name="Kim D."/>
            <person name="Yoo Y."/>
            <person name="Kim J.-J."/>
        </authorList>
    </citation>
    <scope>NUCLEOTIDE SEQUENCE [LARGE SCALE GENOMIC DNA]</scope>
    <source>
        <strain evidence="6 7">JGD-16</strain>
    </source>
</reference>
<sequence length="296" mass="32083">MRSWLLVPAEDEEKLEDAASSGADVVVLDLDQARSESARVDGRERAADWMRNHRQQVLQGQNFARWVRISPIESEHWREDLRAALAGAAEGIFLPAVPGPAYVQQLASEVYEVEQRSGIAHGATQIIPLVASRPQNVLTLGQFAENVQPRLGGFSWESAILAEAVGARREHSSTGEWFGAMAYARSKIVLLAKACGLLALESAQPATMSDEAFANLAMVARADGFTGMFANSAAQVKAINAAFSPTEGELTRAEGIIAQFTSNPNADHVRMGNRVLNRSDLQRARQMLETVNMGVG</sequence>
<evidence type="ECO:0000259" key="5">
    <source>
        <dbReference type="Pfam" id="PF03328"/>
    </source>
</evidence>
<dbReference type="PIRSF" id="PIRSF015582">
    <property type="entry name" value="Cit_lyase_B"/>
    <property type="match status" value="1"/>
</dbReference>
<dbReference type="InterPro" id="IPR005000">
    <property type="entry name" value="Aldolase/citrate-lyase_domain"/>
</dbReference>
<dbReference type="AlphaFoldDB" id="A0A850HCS9"/>
<evidence type="ECO:0000256" key="2">
    <source>
        <dbReference type="ARBA" id="ARBA00005568"/>
    </source>
</evidence>
<dbReference type="InterPro" id="IPR040442">
    <property type="entry name" value="Pyrv_kinase-like_dom_sf"/>
</dbReference>
<comment type="cofactor">
    <cofactor evidence="1">
        <name>Mg(2+)</name>
        <dbReference type="ChEBI" id="CHEBI:18420"/>
    </cofactor>
</comment>
<feature type="domain" description="HpcH/HpaI aldolase/citrate lyase" evidence="5">
    <location>
        <begin position="2"/>
        <end position="230"/>
    </location>
</feature>
<dbReference type="GO" id="GO:0006107">
    <property type="term" value="P:oxaloacetate metabolic process"/>
    <property type="evidence" value="ECO:0007669"/>
    <property type="project" value="TreeGrafter"/>
</dbReference>
<dbReference type="Gene3D" id="3.20.20.60">
    <property type="entry name" value="Phosphoenolpyruvate-binding domains"/>
    <property type="match status" value="1"/>
</dbReference>
<dbReference type="Pfam" id="PF03328">
    <property type="entry name" value="HpcH_HpaI"/>
    <property type="match status" value="1"/>
</dbReference>
<keyword evidence="4" id="KW-0460">Magnesium</keyword>
<name>A0A850HCS9_9SPHN</name>